<sequence length="227" mass="23622">MPFRQINSKVVEAQVAPGRRLFSLRGAMIAYKGEVAFTPNVQGGQGGVGSMIGRRLAGEATPLMTVEVPPGSGGPGEAPYGTVLFGHGGHHVEVIDLTGDTLHVEADRLLAFDGTLEQGTVFLGSQGGVMGVVRGQMTGQGLFTTTLSGHGSVAVMAHGGVIRLPITPGRPVHVDPQAYVAHRGQVTNKLSTALGWRDMVGRGSGEAFQLELSGQGEVFVQASEEKL</sequence>
<reference evidence="1 2" key="1">
    <citation type="journal article" date="2019" name="Int. J. Syst. Evol. Microbiol.">
        <title>The Global Catalogue of Microorganisms (GCM) 10K type strain sequencing project: providing services to taxonomists for standard genome sequencing and annotation.</title>
        <authorList>
            <consortium name="The Broad Institute Genomics Platform"/>
            <consortium name="The Broad Institute Genome Sequencing Center for Infectious Disease"/>
            <person name="Wu L."/>
            <person name="Ma J."/>
        </authorList>
    </citation>
    <scope>NUCLEOTIDE SEQUENCE [LARGE SCALE GENOMIC DNA]</scope>
    <source>
        <strain evidence="1 2">JCM 6305</strain>
    </source>
</reference>
<proteinExistence type="predicted"/>
<organism evidence="1 2">
    <name type="scientific">Streptomyces macrosporus</name>
    <dbReference type="NCBI Taxonomy" id="44032"/>
    <lineage>
        <taxon>Bacteria</taxon>
        <taxon>Bacillati</taxon>
        <taxon>Actinomycetota</taxon>
        <taxon>Actinomycetes</taxon>
        <taxon>Kitasatosporales</taxon>
        <taxon>Streptomycetaceae</taxon>
        <taxon>Streptomyces</taxon>
    </lineage>
</organism>
<dbReference type="RefSeq" id="WP_344328550.1">
    <property type="nucleotide sequence ID" value="NZ_BAAASZ010000051.1"/>
</dbReference>
<protein>
    <submittedName>
        <fullName evidence="1">AIM24 family protein</fullName>
    </submittedName>
</protein>
<dbReference type="EMBL" id="BAAASZ010000051">
    <property type="protein sequence ID" value="GAA2464707.1"/>
    <property type="molecule type" value="Genomic_DNA"/>
</dbReference>
<dbReference type="InterPro" id="IPR036983">
    <property type="entry name" value="AIM24_sf"/>
</dbReference>
<dbReference type="SUPFAM" id="SSF51219">
    <property type="entry name" value="TRAP-like"/>
    <property type="match status" value="1"/>
</dbReference>
<dbReference type="PANTHER" id="PTHR38074">
    <property type="entry name" value="ALTERED INHERITANCE OF MITOCHONDRIA PROTEIN 24, MITOCHONDRIAL"/>
    <property type="match status" value="1"/>
</dbReference>
<dbReference type="Pfam" id="PF01987">
    <property type="entry name" value="AIM24"/>
    <property type="match status" value="1"/>
</dbReference>
<dbReference type="InterPro" id="IPR002838">
    <property type="entry name" value="AIM24"/>
</dbReference>
<gene>
    <name evidence="1" type="ORF">GCM10010405_56380</name>
</gene>
<dbReference type="InterPro" id="IPR016031">
    <property type="entry name" value="Trp_RNA-bd_attenuator-like_dom"/>
</dbReference>
<keyword evidence="2" id="KW-1185">Reference proteome</keyword>
<name>A0ABN3KNS2_9ACTN</name>
<dbReference type="PANTHER" id="PTHR38074:SF1">
    <property type="entry name" value="ALTERED INHERITANCE OF MITOCHONDRIA PROTEIN 24, MITOCHONDRIAL"/>
    <property type="match status" value="1"/>
</dbReference>
<dbReference type="Proteomes" id="UP001501638">
    <property type="component" value="Unassembled WGS sequence"/>
</dbReference>
<accession>A0ABN3KNS2</accession>
<dbReference type="Gene3D" id="3.60.160.10">
    <property type="entry name" value="Mitochondrial biogenesis AIM24"/>
    <property type="match status" value="1"/>
</dbReference>
<evidence type="ECO:0000313" key="2">
    <source>
        <dbReference type="Proteomes" id="UP001501638"/>
    </source>
</evidence>
<evidence type="ECO:0000313" key="1">
    <source>
        <dbReference type="EMBL" id="GAA2464707.1"/>
    </source>
</evidence>
<comment type="caution">
    <text evidence="1">The sequence shown here is derived from an EMBL/GenBank/DDBJ whole genome shotgun (WGS) entry which is preliminary data.</text>
</comment>